<gene>
    <name evidence="2" type="ORF">GP486_001373</name>
</gene>
<dbReference type="AlphaFoldDB" id="A0A9P8LGY9"/>
<keyword evidence="3" id="KW-1185">Reference proteome</keyword>
<feature type="region of interest" description="Disordered" evidence="1">
    <location>
        <begin position="47"/>
        <end position="94"/>
    </location>
</feature>
<evidence type="ECO:0000313" key="3">
    <source>
        <dbReference type="Proteomes" id="UP000750711"/>
    </source>
</evidence>
<dbReference type="Proteomes" id="UP000750711">
    <property type="component" value="Unassembled WGS sequence"/>
</dbReference>
<protein>
    <submittedName>
        <fullName evidence="2">Uncharacterized protein</fullName>
    </submittedName>
</protein>
<dbReference type="EMBL" id="JAGHQM010000120">
    <property type="protein sequence ID" value="KAH0565229.1"/>
    <property type="molecule type" value="Genomic_DNA"/>
</dbReference>
<feature type="region of interest" description="Disordered" evidence="1">
    <location>
        <begin position="105"/>
        <end position="124"/>
    </location>
</feature>
<sequence length="195" mass="21463">MSADGLRLQAVDDGDSTMRSGSEPDLDDAEGSNFNDVANFHITNSHSNEHSLGRLNPVNPADLELSPPASQTSNNSPTQATAASTTRRTLSDREQTTFRMLRNNGGAFAEDSGQKGFRRHGLKGGKHVSMLDPVKLEGHTRDSKKPTPGYVWMNSRAQEEYVAALDKVQDPNWSMRQYLFGTRPFSSFVFFGIVV</sequence>
<name>A0A9P8LGY9_9PEZI</name>
<comment type="caution">
    <text evidence="2">The sequence shown here is derived from an EMBL/GenBank/DDBJ whole genome shotgun (WGS) entry which is preliminary data.</text>
</comment>
<proteinExistence type="predicted"/>
<evidence type="ECO:0000256" key="1">
    <source>
        <dbReference type="SAM" id="MobiDB-lite"/>
    </source>
</evidence>
<feature type="region of interest" description="Disordered" evidence="1">
    <location>
        <begin position="1"/>
        <end position="34"/>
    </location>
</feature>
<accession>A0A9P8LGY9</accession>
<organism evidence="2 3">
    <name type="scientific">Trichoglossum hirsutum</name>
    <dbReference type="NCBI Taxonomy" id="265104"/>
    <lineage>
        <taxon>Eukaryota</taxon>
        <taxon>Fungi</taxon>
        <taxon>Dikarya</taxon>
        <taxon>Ascomycota</taxon>
        <taxon>Pezizomycotina</taxon>
        <taxon>Geoglossomycetes</taxon>
        <taxon>Geoglossales</taxon>
        <taxon>Geoglossaceae</taxon>
        <taxon>Trichoglossum</taxon>
    </lineage>
</organism>
<feature type="compositionally biased region" description="Low complexity" evidence="1">
    <location>
        <begin position="72"/>
        <end position="88"/>
    </location>
</feature>
<reference evidence="2" key="1">
    <citation type="submission" date="2021-03" db="EMBL/GenBank/DDBJ databases">
        <title>Comparative genomics and phylogenomic investigation of the class Geoglossomycetes provide insights into ecological specialization and systematics.</title>
        <authorList>
            <person name="Melie T."/>
            <person name="Pirro S."/>
            <person name="Miller A.N."/>
            <person name="Quandt A."/>
        </authorList>
    </citation>
    <scope>NUCLEOTIDE SEQUENCE</scope>
    <source>
        <strain evidence="2">CAQ_001_2017</strain>
    </source>
</reference>
<evidence type="ECO:0000313" key="2">
    <source>
        <dbReference type="EMBL" id="KAH0565229.1"/>
    </source>
</evidence>